<comment type="subunit">
    <text evidence="8">Homodimer.</text>
</comment>
<dbReference type="InterPro" id="IPR046346">
    <property type="entry name" value="Aminoacid_DH-like_N_sf"/>
</dbReference>
<evidence type="ECO:0000256" key="2">
    <source>
        <dbReference type="ARBA" id="ARBA00012962"/>
    </source>
</evidence>
<sequence length="277" mass="29976">MTQQNIEQYLVYGNPIKQSRSPDIHKIFADENNIAIDYQKQLVALGDFKTAVKIFIAQGGKGANVTAPFKEDALKLADTLTERASLAGAVNTLTFKEGKIYGDNTDGEGLVQDLLHNNVTLKQSRILILGAGGAVRGVLLPLLAQDPKSITIANRTVSKAEALCENFNDERLTACGFDELADQTFDVIINATSASLSGDLPPIPTSVITNDIACYDMVYGKDDTPFIKWAKAQGARKTIDGLGMLVGQAAVSFSVWHKIMPDIHSVIEQLRKAIQQG</sequence>
<gene>
    <name evidence="8 12" type="primary">aroE</name>
    <name evidence="12" type="ORF">CWS31_009245</name>
</gene>
<dbReference type="Proteomes" id="UP000815846">
    <property type="component" value="Unassembled WGS sequence"/>
</dbReference>
<dbReference type="SUPFAM" id="SSF53223">
    <property type="entry name" value="Aminoacid dehydrogenase-like, N-terminal domain"/>
    <property type="match status" value="1"/>
</dbReference>
<feature type="binding site" evidence="8">
    <location>
        <position position="82"/>
    </location>
    <ligand>
        <name>NADP(+)</name>
        <dbReference type="ChEBI" id="CHEBI:58349"/>
    </ligand>
</feature>
<feature type="binding site" evidence="8">
    <location>
        <begin position="19"/>
        <end position="21"/>
    </location>
    <ligand>
        <name>shikimate</name>
        <dbReference type="ChEBI" id="CHEBI:36208"/>
    </ligand>
</feature>
<evidence type="ECO:0000256" key="7">
    <source>
        <dbReference type="ARBA" id="ARBA00049442"/>
    </source>
</evidence>
<dbReference type="InterPro" id="IPR022893">
    <property type="entry name" value="Shikimate_DH_fam"/>
</dbReference>
<feature type="binding site" evidence="8">
    <location>
        <position position="248"/>
    </location>
    <ligand>
        <name>shikimate</name>
        <dbReference type="ChEBI" id="CHEBI:36208"/>
    </ligand>
</feature>
<comment type="similarity">
    <text evidence="8">Belongs to the shikimate dehydrogenase family.</text>
</comment>
<dbReference type="NCBIfam" id="TIGR00507">
    <property type="entry name" value="aroE"/>
    <property type="match status" value="1"/>
</dbReference>
<comment type="catalytic activity">
    <reaction evidence="7 8">
        <text>shikimate + NADP(+) = 3-dehydroshikimate + NADPH + H(+)</text>
        <dbReference type="Rhea" id="RHEA:17737"/>
        <dbReference type="ChEBI" id="CHEBI:15378"/>
        <dbReference type="ChEBI" id="CHEBI:16630"/>
        <dbReference type="ChEBI" id="CHEBI:36208"/>
        <dbReference type="ChEBI" id="CHEBI:57783"/>
        <dbReference type="ChEBI" id="CHEBI:58349"/>
        <dbReference type="EC" id="1.1.1.25"/>
    </reaction>
</comment>
<evidence type="ECO:0000259" key="10">
    <source>
        <dbReference type="Pfam" id="PF08501"/>
    </source>
</evidence>
<protein>
    <recommendedName>
        <fullName evidence="2 8">Shikimate dehydrogenase (NADP(+))</fullName>
        <shortName evidence="8">SDH</shortName>
        <ecNumber evidence="2 8">1.1.1.25</ecNumber>
    </recommendedName>
</protein>
<dbReference type="Gene3D" id="3.40.50.10860">
    <property type="entry name" value="Leucine Dehydrogenase, chain A, domain 1"/>
    <property type="match status" value="1"/>
</dbReference>
<organism evidence="12 13">
    <name type="scientific">Colwellia echini</name>
    <dbReference type="NCBI Taxonomy" id="1982103"/>
    <lineage>
        <taxon>Bacteria</taxon>
        <taxon>Pseudomonadati</taxon>
        <taxon>Pseudomonadota</taxon>
        <taxon>Gammaproteobacteria</taxon>
        <taxon>Alteromonadales</taxon>
        <taxon>Colwelliaceae</taxon>
        <taxon>Colwellia</taxon>
    </lineage>
</organism>
<feature type="binding site" evidence="8">
    <location>
        <begin position="154"/>
        <end position="159"/>
    </location>
    <ligand>
        <name>NADP(+)</name>
        <dbReference type="ChEBI" id="CHEBI:58349"/>
    </ligand>
</feature>
<feature type="binding site" evidence="8">
    <location>
        <position position="106"/>
    </location>
    <ligand>
        <name>shikimate</name>
        <dbReference type="ChEBI" id="CHEBI:36208"/>
    </ligand>
</feature>
<feature type="active site" description="Proton acceptor" evidence="8">
    <location>
        <position position="70"/>
    </location>
</feature>
<evidence type="ECO:0000256" key="5">
    <source>
        <dbReference type="ARBA" id="ARBA00023002"/>
    </source>
</evidence>
<feature type="binding site" evidence="8">
    <location>
        <position position="217"/>
    </location>
    <ligand>
        <name>NADP(+)</name>
        <dbReference type="ChEBI" id="CHEBI:58349"/>
    </ligand>
</feature>
<dbReference type="InterPro" id="IPR011342">
    <property type="entry name" value="Shikimate_DH"/>
</dbReference>
<keyword evidence="13" id="KW-1185">Reference proteome</keyword>
<comment type="function">
    <text evidence="8">Involved in the biosynthesis of the chorismate, which leads to the biosynthesis of aromatic amino acids. Catalyzes the reversible NADPH linked reduction of 3-dehydroshikimate (DHSA) to yield shikimate (SA).</text>
</comment>
<reference evidence="12 13" key="1">
    <citation type="submission" date="2019-08" db="EMBL/GenBank/DDBJ databases">
        <title>Microbe sample from Colwellia echini.</title>
        <authorList>
            <person name="Christiansen L."/>
            <person name="Pathiraja D."/>
            <person name="Schultz-Johansen M."/>
            <person name="Choi I.-G."/>
            <person name="Stougaard P."/>
        </authorList>
    </citation>
    <scope>NUCLEOTIDE SEQUENCE [LARGE SCALE GENOMIC DNA]</scope>
    <source>
        <strain evidence="12 13">A3</strain>
    </source>
</reference>
<evidence type="ECO:0000313" key="12">
    <source>
        <dbReference type="EMBL" id="TYK65822.1"/>
    </source>
</evidence>
<feature type="binding site" evidence="8">
    <location>
        <position position="91"/>
    </location>
    <ligand>
        <name>shikimate</name>
        <dbReference type="ChEBI" id="CHEBI:36208"/>
    </ligand>
</feature>
<feature type="binding site" evidence="8">
    <location>
        <position position="66"/>
    </location>
    <ligand>
        <name>shikimate</name>
        <dbReference type="ChEBI" id="CHEBI:36208"/>
    </ligand>
</feature>
<evidence type="ECO:0000313" key="13">
    <source>
        <dbReference type="Proteomes" id="UP000815846"/>
    </source>
</evidence>
<feature type="binding site" evidence="8">
    <location>
        <begin position="130"/>
        <end position="134"/>
    </location>
    <ligand>
        <name>NADP(+)</name>
        <dbReference type="ChEBI" id="CHEBI:58349"/>
    </ligand>
</feature>
<evidence type="ECO:0000259" key="9">
    <source>
        <dbReference type="Pfam" id="PF01488"/>
    </source>
</evidence>
<dbReference type="Gene3D" id="3.40.50.720">
    <property type="entry name" value="NAD(P)-binding Rossmann-like Domain"/>
    <property type="match status" value="1"/>
</dbReference>
<dbReference type="EMBL" id="PJAI02000008">
    <property type="protein sequence ID" value="TYK65822.1"/>
    <property type="molecule type" value="Genomic_DNA"/>
</dbReference>
<dbReference type="HAMAP" id="MF_00222">
    <property type="entry name" value="Shikimate_DH_AroE"/>
    <property type="match status" value="1"/>
</dbReference>
<keyword evidence="5 8" id="KW-0560">Oxidoreductase</keyword>
<feature type="domain" description="Quinate/shikimate 5-dehydrogenase/glutamyl-tRNA reductase" evidence="9">
    <location>
        <begin position="119"/>
        <end position="195"/>
    </location>
</feature>
<dbReference type="NCBIfam" id="NF001310">
    <property type="entry name" value="PRK00258.1-2"/>
    <property type="match status" value="1"/>
</dbReference>
<feature type="domain" description="SDH C-terminal" evidence="11">
    <location>
        <begin position="241"/>
        <end position="271"/>
    </location>
</feature>
<keyword evidence="4 8" id="KW-0521">NADP</keyword>
<feature type="binding site" evidence="8">
    <location>
        <position position="241"/>
    </location>
    <ligand>
        <name>NADP(+)</name>
        <dbReference type="ChEBI" id="CHEBI:58349"/>
    </ligand>
</feature>
<dbReference type="EC" id="1.1.1.25" evidence="2 8"/>
<dbReference type="PANTHER" id="PTHR21089">
    <property type="entry name" value="SHIKIMATE DEHYDROGENASE"/>
    <property type="match status" value="1"/>
</dbReference>
<dbReference type="RefSeq" id="WP_101344929.1">
    <property type="nucleotide sequence ID" value="NZ_PJAI02000008.1"/>
</dbReference>
<dbReference type="SUPFAM" id="SSF51735">
    <property type="entry name" value="NAD(P)-binding Rossmann-fold domains"/>
    <property type="match status" value="1"/>
</dbReference>
<dbReference type="Pfam" id="PF18317">
    <property type="entry name" value="SDH_C"/>
    <property type="match status" value="1"/>
</dbReference>
<dbReference type="InterPro" id="IPR013708">
    <property type="entry name" value="Shikimate_DH-bd_N"/>
</dbReference>
<dbReference type="InterPro" id="IPR036291">
    <property type="entry name" value="NAD(P)-bd_dom_sf"/>
</dbReference>
<feature type="domain" description="Shikimate dehydrogenase substrate binding N-terminal" evidence="10">
    <location>
        <begin position="11"/>
        <end position="93"/>
    </location>
</feature>
<evidence type="ECO:0000256" key="1">
    <source>
        <dbReference type="ARBA" id="ARBA00004871"/>
    </source>
</evidence>
<dbReference type="GO" id="GO:0004764">
    <property type="term" value="F:shikimate 3-dehydrogenase (NADP+) activity"/>
    <property type="evidence" value="ECO:0007669"/>
    <property type="project" value="UniProtKB-EC"/>
</dbReference>
<dbReference type="Pfam" id="PF08501">
    <property type="entry name" value="Shikimate_dh_N"/>
    <property type="match status" value="1"/>
</dbReference>
<comment type="caution">
    <text evidence="12">The sequence shown here is derived from an EMBL/GenBank/DDBJ whole genome shotgun (WGS) entry which is preliminary data.</text>
</comment>
<dbReference type="InterPro" id="IPR041121">
    <property type="entry name" value="SDH_C"/>
</dbReference>
<dbReference type="CDD" id="cd01065">
    <property type="entry name" value="NAD_bind_Shikimate_DH"/>
    <property type="match status" value="1"/>
</dbReference>
<accession>A0ABY3MX72</accession>
<evidence type="ECO:0000256" key="8">
    <source>
        <dbReference type="HAMAP-Rule" id="MF_00222"/>
    </source>
</evidence>
<comment type="pathway">
    <text evidence="1 8">Metabolic intermediate biosynthesis; chorismate biosynthesis; chorismate from D-erythrose 4-phosphate and phosphoenolpyruvate: step 4/7.</text>
</comment>
<dbReference type="PANTHER" id="PTHR21089:SF1">
    <property type="entry name" value="BIFUNCTIONAL 3-DEHYDROQUINATE DEHYDRATASE_SHIKIMATE DEHYDROGENASE, CHLOROPLASTIC"/>
    <property type="match status" value="1"/>
</dbReference>
<evidence type="ECO:0000256" key="3">
    <source>
        <dbReference type="ARBA" id="ARBA00022605"/>
    </source>
</evidence>
<evidence type="ECO:0000256" key="4">
    <source>
        <dbReference type="ARBA" id="ARBA00022857"/>
    </source>
</evidence>
<feature type="binding site" evidence="8">
    <location>
        <position position="219"/>
    </location>
    <ligand>
        <name>shikimate</name>
        <dbReference type="ChEBI" id="CHEBI:36208"/>
    </ligand>
</feature>
<proteinExistence type="inferred from homology"/>
<dbReference type="InterPro" id="IPR006151">
    <property type="entry name" value="Shikm_DH/Glu-tRNA_Rdtase"/>
</dbReference>
<name>A0ABY3MX72_9GAMM</name>
<keyword evidence="3 8" id="KW-0028">Amino-acid biosynthesis</keyword>
<evidence type="ECO:0000256" key="6">
    <source>
        <dbReference type="ARBA" id="ARBA00023141"/>
    </source>
</evidence>
<keyword evidence="6 8" id="KW-0057">Aromatic amino acid biosynthesis</keyword>
<dbReference type="Pfam" id="PF01488">
    <property type="entry name" value="Shikimate_DH"/>
    <property type="match status" value="1"/>
</dbReference>
<evidence type="ECO:0000259" key="11">
    <source>
        <dbReference type="Pfam" id="PF18317"/>
    </source>
</evidence>